<evidence type="ECO:0000259" key="9">
    <source>
        <dbReference type="PROSITE" id="PS50011"/>
    </source>
</evidence>
<dbReference type="GO" id="GO:0005737">
    <property type="term" value="C:cytoplasm"/>
    <property type="evidence" value="ECO:0007669"/>
    <property type="project" value="TreeGrafter"/>
</dbReference>
<keyword evidence="5 10" id="KW-0418">Kinase</keyword>
<dbReference type="Proteomes" id="UP000799437">
    <property type="component" value="Unassembled WGS sequence"/>
</dbReference>
<dbReference type="GO" id="GO:0004674">
    <property type="term" value="F:protein serine/threonine kinase activity"/>
    <property type="evidence" value="ECO:0007669"/>
    <property type="project" value="UniProtKB-KW"/>
</dbReference>
<feature type="domain" description="Protein kinase" evidence="9">
    <location>
        <begin position="19"/>
        <end position="276"/>
    </location>
</feature>
<dbReference type="InterPro" id="IPR001245">
    <property type="entry name" value="Ser-Thr/Tyr_kinase_cat_dom"/>
</dbReference>
<gene>
    <name evidence="10" type="ORF">EJ05DRAFT_182331</name>
</gene>
<dbReference type="PANTHER" id="PTHR24361">
    <property type="entry name" value="MITOGEN-ACTIVATED KINASE KINASE KINASE"/>
    <property type="match status" value="1"/>
</dbReference>
<accession>A0A6A6WFX7</accession>
<evidence type="ECO:0000256" key="8">
    <source>
        <dbReference type="ARBA" id="ARBA00048679"/>
    </source>
</evidence>
<keyword evidence="6" id="KW-0067">ATP-binding</keyword>
<keyword evidence="2" id="KW-0723">Serine/threonine-protein kinase</keyword>
<dbReference type="RefSeq" id="XP_033604149.1">
    <property type="nucleotide sequence ID" value="XM_033739594.1"/>
</dbReference>
<dbReference type="InterPro" id="IPR011009">
    <property type="entry name" value="Kinase-like_dom_sf"/>
</dbReference>
<keyword evidence="3" id="KW-0808">Transferase</keyword>
<evidence type="ECO:0000256" key="2">
    <source>
        <dbReference type="ARBA" id="ARBA00022527"/>
    </source>
</evidence>
<keyword evidence="4" id="KW-0547">Nucleotide-binding</keyword>
<evidence type="ECO:0000256" key="6">
    <source>
        <dbReference type="ARBA" id="ARBA00022840"/>
    </source>
</evidence>
<comment type="catalytic activity">
    <reaction evidence="7">
        <text>L-threonyl-[protein] + ATP = O-phospho-L-threonyl-[protein] + ADP + H(+)</text>
        <dbReference type="Rhea" id="RHEA:46608"/>
        <dbReference type="Rhea" id="RHEA-COMP:11060"/>
        <dbReference type="Rhea" id="RHEA-COMP:11605"/>
        <dbReference type="ChEBI" id="CHEBI:15378"/>
        <dbReference type="ChEBI" id="CHEBI:30013"/>
        <dbReference type="ChEBI" id="CHEBI:30616"/>
        <dbReference type="ChEBI" id="CHEBI:61977"/>
        <dbReference type="ChEBI" id="CHEBI:456216"/>
        <dbReference type="EC" id="2.7.11.1"/>
    </reaction>
</comment>
<evidence type="ECO:0000256" key="7">
    <source>
        <dbReference type="ARBA" id="ARBA00047899"/>
    </source>
</evidence>
<dbReference type="Pfam" id="PF07714">
    <property type="entry name" value="PK_Tyr_Ser-Thr"/>
    <property type="match status" value="1"/>
</dbReference>
<dbReference type="InterPro" id="IPR053235">
    <property type="entry name" value="Ser_Thr_kinase"/>
</dbReference>
<dbReference type="EC" id="2.7.11.1" evidence="1"/>
<evidence type="ECO:0000313" key="11">
    <source>
        <dbReference type="Proteomes" id="UP000799437"/>
    </source>
</evidence>
<evidence type="ECO:0000256" key="3">
    <source>
        <dbReference type="ARBA" id="ARBA00022679"/>
    </source>
</evidence>
<evidence type="ECO:0000256" key="5">
    <source>
        <dbReference type="ARBA" id="ARBA00022777"/>
    </source>
</evidence>
<dbReference type="Gene3D" id="1.10.510.10">
    <property type="entry name" value="Transferase(Phosphotransferase) domain 1"/>
    <property type="match status" value="1"/>
</dbReference>
<dbReference type="GeneID" id="54480648"/>
<evidence type="ECO:0000256" key="4">
    <source>
        <dbReference type="ARBA" id="ARBA00022741"/>
    </source>
</evidence>
<dbReference type="InterPro" id="IPR000719">
    <property type="entry name" value="Prot_kinase_dom"/>
</dbReference>
<keyword evidence="11" id="KW-1185">Reference proteome</keyword>
<organism evidence="10 11">
    <name type="scientific">Pseudovirgaria hyperparasitica</name>
    <dbReference type="NCBI Taxonomy" id="470096"/>
    <lineage>
        <taxon>Eukaryota</taxon>
        <taxon>Fungi</taxon>
        <taxon>Dikarya</taxon>
        <taxon>Ascomycota</taxon>
        <taxon>Pezizomycotina</taxon>
        <taxon>Dothideomycetes</taxon>
        <taxon>Dothideomycetes incertae sedis</taxon>
        <taxon>Acrospermales</taxon>
        <taxon>Acrospermaceae</taxon>
        <taxon>Pseudovirgaria</taxon>
    </lineage>
</organism>
<dbReference type="GO" id="GO:0005524">
    <property type="term" value="F:ATP binding"/>
    <property type="evidence" value="ECO:0007669"/>
    <property type="project" value="UniProtKB-KW"/>
</dbReference>
<sequence>MSIGQSNKGLPIVVRPTGTHRLDLPERGCNSRVHLSEDGRTVLKSPSLFSCEGCDEKTTERMRYLEEDSAMLISREAEIYRHLGSHEGILPCLEISAEGLIFPYMKNGSLRTYLRTRKGEIDSSMRMRWARAAVSSLVYIHSKGVLQGDVSAKNILVADDLSLLLHDFAGSALGDLSASVLPESRYWKQNVADRWDVTAATETFAIGSLLYEISTGTLVYEDIEDSDSIEALFRQDIFPPTADIMLGDVIEKCWMGHFETSSQVLDAIEVAVSQES</sequence>
<dbReference type="OrthoDB" id="1668230at2759"/>
<protein>
    <recommendedName>
        <fullName evidence="1">non-specific serine/threonine protein kinase</fullName>
        <ecNumber evidence="1">2.7.11.1</ecNumber>
    </recommendedName>
</protein>
<evidence type="ECO:0000313" key="10">
    <source>
        <dbReference type="EMBL" id="KAF2761698.1"/>
    </source>
</evidence>
<dbReference type="EMBL" id="ML996566">
    <property type="protein sequence ID" value="KAF2761698.1"/>
    <property type="molecule type" value="Genomic_DNA"/>
</dbReference>
<proteinExistence type="predicted"/>
<dbReference type="SUPFAM" id="SSF56112">
    <property type="entry name" value="Protein kinase-like (PK-like)"/>
    <property type="match status" value="1"/>
</dbReference>
<evidence type="ECO:0000256" key="1">
    <source>
        <dbReference type="ARBA" id="ARBA00012513"/>
    </source>
</evidence>
<dbReference type="PANTHER" id="PTHR24361:SF433">
    <property type="entry name" value="PROTEIN KINASE DOMAIN-CONTAINING PROTEIN"/>
    <property type="match status" value="1"/>
</dbReference>
<name>A0A6A6WFX7_9PEZI</name>
<dbReference type="AlphaFoldDB" id="A0A6A6WFX7"/>
<reference evidence="10" key="1">
    <citation type="journal article" date="2020" name="Stud. Mycol.">
        <title>101 Dothideomycetes genomes: a test case for predicting lifestyles and emergence of pathogens.</title>
        <authorList>
            <person name="Haridas S."/>
            <person name="Albert R."/>
            <person name="Binder M."/>
            <person name="Bloem J."/>
            <person name="Labutti K."/>
            <person name="Salamov A."/>
            <person name="Andreopoulos B."/>
            <person name="Baker S."/>
            <person name="Barry K."/>
            <person name="Bills G."/>
            <person name="Bluhm B."/>
            <person name="Cannon C."/>
            <person name="Castanera R."/>
            <person name="Culley D."/>
            <person name="Daum C."/>
            <person name="Ezra D."/>
            <person name="Gonzalez J."/>
            <person name="Henrissat B."/>
            <person name="Kuo A."/>
            <person name="Liang C."/>
            <person name="Lipzen A."/>
            <person name="Lutzoni F."/>
            <person name="Magnuson J."/>
            <person name="Mondo S."/>
            <person name="Nolan M."/>
            <person name="Ohm R."/>
            <person name="Pangilinan J."/>
            <person name="Park H.-J."/>
            <person name="Ramirez L."/>
            <person name="Alfaro M."/>
            <person name="Sun H."/>
            <person name="Tritt A."/>
            <person name="Yoshinaga Y."/>
            <person name="Zwiers L.-H."/>
            <person name="Turgeon B."/>
            <person name="Goodwin S."/>
            <person name="Spatafora J."/>
            <person name="Crous P."/>
            <person name="Grigoriev I."/>
        </authorList>
    </citation>
    <scope>NUCLEOTIDE SEQUENCE</scope>
    <source>
        <strain evidence="10">CBS 121739</strain>
    </source>
</reference>
<dbReference type="PROSITE" id="PS50011">
    <property type="entry name" value="PROTEIN_KINASE_DOM"/>
    <property type="match status" value="1"/>
</dbReference>
<comment type="catalytic activity">
    <reaction evidence="8">
        <text>L-seryl-[protein] + ATP = O-phospho-L-seryl-[protein] + ADP + H(+)</text>
        <dbReference type="Rhea" id="RHEA:17989"/>
        <dbReference type="Rhea" id="RHEA-COMP:9863"/>
        <dbReference type="Rhea" id="RHEA-COMP:11604"/>
        <dbReference type="ChEBI" id="CHEBI:15378"/>
        <dbReference type="ChEBI" id="CHEBI:29999"/>
        <dbReference type="ChEBI" id="CHEBI:30616"/>
        <dbReference type="ChEBI" id="CHEBI:83421"/>
        <dbReference type="ChEBI" id="CHEBI:456216"/>
        <dbReference type="EC" id="2.7.11.1"/>
    </reaction>
</comment>